<evidence type="ECO:0000256" key="1">
    <source>
        <dbReference type="ARBA" id="ARBA00004496"/>
    </source>
</evidence>
<evidence type="ECO:0000259" key="12">
    <source>
        <dbReference type="Pfam" id="PF02767"/>
    </source>
</evidence>
<dbReference type="CDD" id="cd00140">
    <property type="entry name" value="beta_clamp"/>
    <property type="match status" value="1"/>
</dbReference>
<reference evidence="14 15" key="1">
    <citation type="journal article" date="2010" name="PLoS ONE">
        <title>The Waddlia genome: a window into chlamydial biology.</title>
        <authorList>
            <person name="Bertelli C."/>
            <person name="Collyn F."/>
            <person name="Croxatto A."/>
            <person name="Ruckert C."/>
            <person name="Polkinghorne A."/>
            <person name="Kebbi-Beghdadi C."/>
            <person name="Goesmann A."/>
            <person name="Vaughan L."/>
            <person name="Greub G."/>
        </authorList>
    </citation>
    <scope>NUCLEOTIDE SEQUENCE [LARGE SCALE GENOMIC DNA]</scope>
    <source>
        <strain evidence="15">ATCC VR-1470 / WSU 86-1044</strain>
    </source>
</reference>
<dbReference type="Gene3D" id="3.10.150.10">
    <property type="entry name" value="DNA Polymerase III, subunit A, domain 2"/>
    <property type="match status" value="1"/>
</dbReference>
<evidence type="ECO:0000256" key="10">
    <source>
        <dbReference type="PIRNR" id="PIRNR000804"/>
    </source>
</evidence>
<evidence type="ECO:0000259" key="13">
    <source>
        <dbReference type="Pfam" id="PF02768"/>
    </source>
</evidence>
<dbReference type="PANTHER" id="PTHR30478:SF0">
    <property type="entry name" value="BETA SLIDING CLAMP"/>
    <property type="match status" value="1"/>
</dbReference>
<dbReference type="SUPFAM" id="SSF55979">
    <property type="entry name" value="DNA clamp"/>
    <property type="match status" value="3"/>
</dbReference>
<protein>
    <recommendedName>
        <fullName evidence="3 10">Beta sliding clamp</fullName>
    </recommendedName>
</protein>
<dbReference type="eggNOG" id="COG0592">
    <property type="taxonomic scope" value="Bacteria"/>
</dbReference>
<dbReference type="OrthoDB" id="8421503at2"/>
<dbReference type="InterPro" id="IPR046938">
    <property type="entry name" value="DNA_clamp_sf"/>
</dbReference>
<dbReference type="Pfam" id="PF00712">
    <property type="entry name" value="DNA_pol3_beta"/>
    <property type="match status" value="1"/>
</dbReference>
<proteinExistence type="inferred from homology"/>
<comment type="similarity">
    <text evidence="2 10">Belongs to the beta sliding clamp family.</text>
</comment>
<dbReference type="KEGG" id="wch:wcw_1180"/>
<comment type="function">
    <text evidence="10">Confers DNA tethering and processivity to DNA polymerases and other proteins. Acts as a clamp, forming a ring around DNA (a reaction catalyzed by the clamp-loading complex) which diffuses in an ATP-independent manner freely and bidirectionally along dsDNA. Initially characterized for its ability to contact the catalytic subunit of DNA polymerase III (Pol III), a complex, multichain enzyme responsible for most of the replicative synthesis in bacteria; Pol III exhibits 3'-5' exonuclease proofreading activity. The beta chain is required for initiation of replication as well as for processivity of DNA replication.</text>
</comment>
<keyword evidence="6 10" id="KW-0548">Nucleotidyltransferase</keyword>
<dbReference type="AlphaFoldDB" id="D6YWM6"/>
<evidence type="ECO:0000256" key="3">
    <source>
        <dbReference type="ARBA" id="ARBA00021035"/>
    </source>
</evidence>
<feature type="domain" description="DNA polymerase III beta sliding clamp C-terminal" evidence="13">
    <location>
        <begin position="245"/>
        <end position="354"/>
    </location>
</feature>
<evidence type="ECO:0000256" key="7">
    <source>
        <dbReference type="ARBA" id="ARBA00022705"/>
    </source>
</evidence>
<dbReference type="Pfam" id="PF02768">
    <property type="entry name" value="DNA_pol3_beta_3"/>
    <property type="match status" value="1"/>
</dbReference>
<dbReference type="GO" id="GO:0006271">
    <property type="term" value="P:DNA strand elongation involved in DNA replication"/>
    <property type="evidence" value="ECO:0007669"/>
    <property type="project" value="TreeGrafter"/>
</dbReference>
<dbReference type="RefSeq" id="WP_013182250.1">
    <property type="nucleotide sequence ID" value="NC_014225.1"/>
</dbReference>
<evidence type="ECO:0000313" key="14">
    <source>
        <dbReference type="EMBL" id="ADI38537.1"/>
    </source>
</evidence>
<dbReference type="STRING" id="716544.wcw_1180"/>
<dbReference type="GO" id="GO:0009360">
    <property type="term" value="C:DNA polymerase III complex"/>
    <property type="evidence" value="ECO:0007669"/>
    <property type="project" value="InterPro"/>
</dbReference>
<dbReference type="HOGENOM" id="CLU_038149_4_0_0"/>
<keyword evidence="7 10" id="KW-0235">DNA replication</keyword>
<dbReference type="GO" id="GO:0008408">
    <property type="term" value="F:3'-5' exonuclease activity"/>
    <property type="evidence" value="ECO:0007669"/>
    <property type="project" value="InterPro"/>
</dbReference>
<feature type="domain" description="DNA polymerase III beta sliding clamp N-terminal" evidence="11">
    <location>
        <begin position="1"/>
        <end position="119"/>
    </location>
</feature>
<comment type="subcellular location">
    <subcellularLocation>
        <location evidence="1 10">Cytoplasm</location>
    </subcellularLocation>
</comment>
<evidence type="ECO:0000256" key="2">
    <source>
        <dbReference type="ARBA" id="ARBA00010752"/>
    </source>
</evidence>
<keyword evidence="8 10" id="KW-0239">DNA-directed DNA polymerase</keyword>
<evidence type="ECO:0000259" key="11">
    <source>
        <dbReference type="Pfam" id="PF00712"/>
    </source>
</evidence>
<evidence type="ECO:0000256" key="5">
    <source>
        <dbReference type="ARBA" id="ARBA00022679"/>
    </source>
</evidence>
<dbReference type="EMBL" id="CP001928">
    <property type="protein sequence ID" value="ADI38537.1"/>
    <property type="molecule type" value="Genomic_DNA"/>
</dbReference>
<keyword evidence="15" id="KW-1185">Reference proteome</keyword>
<gene>
    <name evidence="14" type="primary">dnaN</name>
    <name evidence="14" type="ordered locus">wcw_1180</name>
</gene>
<dbReference type="PIRSF" id="PIRSF000804">
    <property type="entry name" value="DNA_pol_III_b"/>
    <property type="match status" value="1"/>
</dbReference>
<evidence type="ECO:0000256" key="8">
    <source>
        <dbReference type="ARBA" id="ARBA00022932"/>
    </source>
</evidence>
<dbReference type="InterPro" id="IPR022634">
    <property type="entry name" value="DNA_polIII_beta_N"/>
</dbReference>
<dbReference type="InterPro" id="IPR022637">
    <property type="entry name" value="DNA_polIII_beta_cen"/>
</dbReference>
<organism evidence="14 15">
    <name type="scientific">Waddlia chondrophila (strain ATCC VR-1470 / WSU 86-1044)</name>
    <dbReference type="NCBI Taxonomy" id="716544"/>
    <lineage>
        <taxon>Bacteria</taxon>
        <taxon>Pseudomonadati</taxon>
        <taxon>Chlamydiota</taxon>
        <taxon>Chlamydiia</taxon>
        <taxon>Parachlamydiales</taxon>
        <taxon>Waddliaceae</taxon>
        <taxon>Waddlia</taxon>
    </lineage>
</organism>
<evidence type="ECO:0000256" key="6">
    <source>
        <dbReference type="ARBA" id="ARBA00022695"/>
    </source>
</evidence>
<comment type="subunit">
    <text evidence="10">Forms a ring-shaped head-to-tail homodimer around DNA.</text>
</comment>
<evidence type="ECO:0000256" key="4">
    <source>
        <dbReference type="ARBA" id="ARBA00022490"/>
    </source>
</evidence>
<dbReference type="GO" id="GO:0005737">
    <property type="term" value="C:cytoplasm"/>
    <property type="evidence" value="ECO:0007669"/>
    <property type="project" value="UniProtKB-SubCell"/>
</dbReference>
<dbReference type="InterPro" id="IPR001001">
    <property type="entry name" value="DNA_polIII_beta"/>
</dbReference>
<dbReference type="SMART" id="SM00480">
    <property type="entry name" value="POL3Bc"/>
    <property type="match status" value="1"/>
</dbReference>
<dbReference type="InterPro" id="IPR022635">
    <property type="entry name" value="DNA_polIII_beta_C"/>
</dbReference>
<dbReference type="PANTHER" id="PTHR30478">
    <property type="entry name" value="DNA POLYMERASE III SUBUNIT BETA"/>
    <property type="match status" value="1"/>
</dbReference>
<dbReference type="GO" id="GO:0003677">
    <property type="term" value="F:DNA binding"/>
    <property type="evidence" value="ECO:0007669"/>
    <property type="project" value="UniProtKB-UniRule"/>
</dbReference>
<keyword evidence="4 10" id="KW-0963">Cytoplasm</keyword>
<keyword evidence="5 10" id="KW-0808">Transferase</keyword>
<name>D6YWM6_WADCW</name>
<sequence length="373" mass="41245">MKFVISTQEFNYLISKCQHVVPPNPTMPVLSNILIEAKNGELILTATDLTVGVRCFTEAKVLEEGSTTLPVKKLASLIRELTSMNVEVTTSENHVTEIISDTSKFKLNGMAGGNYPELPSFADATPIKLTQQQLKEMFFRTSFAVSKDDTRYALTGVFLHIENGRACFVGTDGKRLARTRLDLEIDPSFSGGYIVPIKAVDEILKNLKEEGDATLYLLNDKIAVETENSLHVTKLLSGDYPDVNRVIPDRSGQSLTLHREELLTLLRQVSLFTAEGYHSVRFSFGNGEVKLSANTKDVGEGNVSMPVNYHADQIDIAFDPTFFMDILKHTRGERVTLGVTDSFNPGVITDTEEGTEDSPLFVLMPMRLSENAG</sequence>
<evidence type="ECO:0000256" key="9">
    <source>
        <dbReference type="ARBA" id="ARBA00023125"/>
    </source>
</evidence>
<feature type="domain" description="DNA polymerase III beta sliding clamp central" evidence="12">
    <location>
        <begin position="129"/>
        <end position="242"/>
    </location>
</feature>
<accession>D6YWM6</accession>
<keyword evidence="9" id="KW-0238">DNA-binding</keyword>
<dbReference type="Pfam" id="PF02767">
    <property type="entry name" value="DNA_pol3_beta_2"/>
    <property type="match status" value="1"/>
</dbReference>
<dbReference type="Proteomes" id="UP000001505">
    <property type="component" value="Chromosome"/>
</dbReference>
<dbReference type="NCBIfam" id="TIGR00663">
    <property type="entry name" value="dnan"/>
    <property type="match status" value="1"/>
</dbReference>
<dbReference type="GO" id="GO:0003887">
    <property type="term" value="F:DNA-directed DNA polymerase activity"/>
    <property type="evidence" value="ECO:0007669"/>
    <property type="project" value="UniProtKB-UniRule"/>
</dbReference>
<evidence type="ECO:0000313" key="15">
    <source>
        <dbReference type="Proteomes" id="UP000001505"/>
    </source>
</evidence>
<dbReference type="Gene3D" id="3.70.10.10">
    <property type="match status" value="1"/>
</dbReference>